<dbReference type="AlphaFoldDB" id="A0AAE1NL98"/>
<protein>
    <submittedName>
        <fullName evidence="2">Uncharacterized protein</fullName>
    </submittedName>
</protein>
<name>A0AAE1NL98_9EUCA</name>
<comment type="caution">
    <text evidence="2">The sequence shown here is derived from an EMBL/GenBank/DDBJ whole genome shotgun (WGS) entry which is preliminary data.</text>
</comment>
<dbReference type="EMBL" id="JAWZYT010005236">
    <property type="protein sequence ID" value="KAK4291164.1"/>
    <property type="molecule type" value="Genomic_DNA"/>
</dbReference>
<feature type="compositionally biased region" description="Pro residues" evidence="1">
    <location>
        <begin position="54"/>
        <end position="69"/>
    </location>
</feature>
<dbReference type="Proteomes" id="UP001292094">
    <property type="component" value="Unassembled WGS sequence"/>
</dbReference>
<feature type="region of interest" description="Disordered" evidence="1">
    <location>
        <begin position="1"/>
        <end position="71"/>
    </location>
</feature>
<organism evidence="2 3">
    <name type="scientific">Petrolisthes manimaculis</name>
    <dbReference type="NCBI Taxonomy" id="1843537"/>
    <lineage>
        <taxon>Eukaryota</taxon>
        <taxon>Metazoa</taxon>
        <taxon>Ecdysozoa</taxon>
        <taxon>Arthropoda</taxon>
        <taxon>Crustacea</taxon>
        <taxon>Multicrustacea</taxon>
        <taxon>Malacostraca</taxon>
        <taxon>Eumalacostraca</taxon>
        <taxon>Eucarida</taxon>
        <taxon>Decapoda</taxon>
        <taxon>Pleocyemata</taxon>
        <taxon>Anomura</taxon>
        <taxon>Galatheoidea</taxon>
        <taxon>Porcellanidae</taxon>
        <taxon>Petrolisthes</taxon>
    </lineage>
</organism>
<feature type="compositionally biased region" description="Low complexity" evidence="1">
    <location>
        <begin position="18"/>
        <end position="33"/>
    </location>
</feature>
<feature type="compositionally biased region" description="Low complexity" evidence="1">
    <location>
        <begin position="40"/>
        <end position="53"/>
    </location>
</feature>
<sequence>MYVPGSKHLRGSSGHLYPSTQTLPTPPTTSSLTLPPPLLSPSHLLSLTPSHHLPTPPTPSQPLLHPPNPSYTLPSPLPLRSFVEVMLRNGPSVCLVGDDGLEVKRVLVGGRLQVAMSKMG</sequence>
<reference evidence="2" key="1">
    <citation type="submission" date="2023-11" db="EMBL/GenBank/DDBJ databases">
        <title>Genome assemblies of two species of porcelain crab, Petrolisthes cinctipes and Petrolisthes manimaculis (Anomura: Porcellanidae).</title>
        <authorList>
            <person name="Angst P."/>
        </authorList>
    </citation>
    <scope>NUCLEOTIDE SEQUENCE</scope>
    <source>
        <strain evidence="2">PB745_02</strain>
        <tissue evidence="2">Gill</tissue>
    </source>
</reference>
<evidence type="ECO:0000313" key="3">
    <source>
        <dbReference type="Proteomes" id="UP001292094"/>
    </source>
</evidence>
<evidence type="ECO:0000256" key="1">
    <source>
        <dbReference type="SAM" id="MobiDB-lite"/>
    </source>
</evidence>
<evidence type="ECO:0000313" key="2">
    <source>
        <dbReference type="EMBL" id="KAK4291164.1"/>
    </source>
</evidence>
<keyword evidence="3" id="KW-1185">Reference proteome</keyword>
<accession>A0AAE1NL98</accession>
<proteinExistence type="predicted"/>
<gene>
    <name evidence="2" type="ORF">Pmani_035990</name>
</gene>